<feature type="transmembrane region" description="Helical" evidence="1">
    <location>
        <begin position="25"/>
        <end position="42"/>
    </location>
</feature>
<dbReference type="Bgee" id="ENSGACG00000014040">
    <property type="expression patterns" value="Expressed in zone of skin and 10 other cell types or tissues"/>
</dbReference>
<accession>G3PLQ1</accession>
<protein>
    <submittedName>
        <fullName evidence="2">Uncharacterized protein</fullName>
    </submittedName>
</protein>
<keyword evidence="1" id="KW-1133">Transmembrane helix</keyword>
<reference evidence="2" key="1">
    <citation type="submission" date="2006-01" db="EMBL/GenBank/DDBJ databases">
        <authorList>
            <person name="Lindblad-Toh K."/>
            <person name="Mauceli E."/>
            <person name="Grabherr M."/>
            <person name="Chang J.L."/>
            <person name="Lander E.S."/>
        </authorList>
    </citation>
    <scope>NUCLEOTIDE SEQUENCE [LARGE SCALE GENOMIC DNA]</scope>
</reference>
<feature type="transmembrane region" description="Helical" evidence="1">
    <location>
        <begin position="54"/>
        <end position="76"/>
    </location>
</feature>
<proteinExistence type="predicted"/>
<evidence type="ECO:0000313" key="2">
    <source>
        <dbReference type="Ensembl" id="ENSGACP00000018532.1"/>
    </source>
</evidence>
<name>G3PLQ1_GASAC</name>
<keyword evidence="1" id="KW-0472">Membrane</keyword>
<dbReference type="Ensembl" id="ENSGACT00000018568.1">
    <property type="protein sequence ID" value="ENSGACP00000018532.1"/>
    <property type="gene ID" value="ENSGACG00000014040.1"/>
</dbReference>
<evidence type="ECO:0000256" key="1">
    <source>
        <dbReference type="SAM" id="Phobius"/>
    </source>
</evidence>
<organism evidence="2">
    <name type="scientific">Gasterosteus aculeatus</name>
    <name type="common">Three-spined stickleback</name>
    <dbReference type="NCBI Taxonomy" id="69293"/>
    <lineage>
        <taxon>Eukaryota</taxon>
        <taxon>Metazoa</taxon>
        <taxon>Chordata</taxon>
        <taxon>Craniata</taxon>
        <taxon>Vertebrata</taxon>
        <taxon>Euteleostomi</taxon>
        <taxon>Actinopterygii</taxon>
        <taxon>Neopterygii</taxon>
        <taxon>Teleostei</taxon>
        <taxon>Neoteleostei</taxon>
        <taxon>Acanthomorphata</taxon>
        <taxon>Eupercaria</taxon>
        <taxon>Perciformes</taxon>
        <taxon>Cottioidei</taxon>
        <taxon>Gasterosteales</taxon>
        <taxon>Gasterosteidae</taxon>
        <taxon>Gasterosteus</taxon>
    </lineage>
</organism>
<keyword evidence="1" id="KW-0812">Transmembrane</keyword>
<dbReference type="InParanoid" id="G3PLQ1"/>
<dbReference type="AlphaFoldDB" id="G3PLQ1"/>
<reference evidence="2" key="2">
    <citation type="submission" date="2024-04" db="UniProtKB">
        <authorList>
            <consortium name="Ensembl"/>
        </authorList>
    </citation>
    <scope>IDENTIFICATION</scope>
</reference>
<sequence length="90" mass="10129">MGNYACRMFYCFLRLKMNVMVLNDYVIGSIRCLVPFGSIYRLQGMRFHLIVRPFSAAVSGAFTGSSLVLISCWNISQGVRLLSSLHLTCI</sequence>